<dbReference type="SFLD" id="SFLDS00029">
    <property type="entry name" value="Radical_SAM"/>
    <property type="match status" value="1"/>
</dbReference>
<keyword evidence="5" id="KW-0411">Iron-sulfur</keyword>
<dbReference type="InterPro" id="IPR051198">
    <property type="entry name" value="BchE-like"/>
</dbReference>
<dbReference type="SUPFAM" id="SSF102114">
    <property type="entry name" value="Radical SAM enzymes"/>
    <property type="match status" value="1"/>
</dbReference>
<organism evidence="8">
    <name type="scientific">Candidatus Kentrum sp. LFY</name>
    <dbReference type="NCBI Taxonomy" id="2126342"/>
    <lineage>
        <taxon>Bacteria</taxon>
        <taxon>Pseudomonadati</taxon>
        <taxon>Pseudomonadota</taxon>
        <taxon>Gammaproteobacteria</taxon>
        <taxon>Candidatus Kentrum</taxon>
    </lineage>
</organism>
<evidence type="ECO:0000256" key="1">
    <source>
        <dbReference type="ARBA" id="ARBA00001966"/>
    </source>
</evidence>
<dbReference type="InterPro" id="IPR006158">
    <property type="entry name" value="Cobalamin-bd"/>
</dbReference>
<dbReference type="Pfam" id="PF04055">
    <property type="entry name" value="Radical_SAM"/>
    <property type="match status" value="1"/>
</dbReference>
<feature type="domain" description="B12-binding" evidence="6">
    <location>
        <begin position="78"/>
        <end position="223"/>
    </location>
</feature>
<comment type="cofactor">
    <cofactor evidence="1">
        <name>[4Fe-4S] cluster</name>
        <dbReference type="ChEBI" id="CHEBI:49883"/>
    </cofactor>
</comment>
<protein>
    <submittedName>
        <fullName evidence="8">Ribosomal peptide maturation radical SAM protein 1</fullName>
    </submittedName>
</protein>
<dbReference type="PROSITE" id="PS51332">
    <property type="entry name" value="B12_BINDING"/>
    <property type="match status" value="1"/>
</dbReference>
<dbReference type="AlphaFoldDB" id="A0A450UUB7"/>
<name>A0A450UUB7_9GAMM</name>
<dbReference type="InterPro" id="IPR007197">
    <property type="entry name" value="rSAM"/>
</dbReference>
<dbReference type="NCBIfam" id="TIGR03975">
    <property type="entry name" value="rSAM_ocin_1"/>
    <property type="match status" value="1"/>
</dbReference>
<evidence type="ECO:0000256" key="4">
    <source>
        <dbReference type="ARBA" id="ARBA00023004"/>
    </source>
</evidence>
<dbReference type="InterPro" id="IPR023404">
    <property type="entry name" value="rSAM_horseshoe"/>
</dbReference>
<keyword evidence="4" id="KW-0408">Iron</keyword>
<evidence type="ECO:0000259" key="6">
    <source>
        <dbReference type="PROSITE" id="PS51332"/>
    </source>
</evidence>
<dbReference type="SMART" id="SM00729">
    <property type="entry name" value="Elp3"/>
    <property type="match status" value="1"/>
</dbReference>
<keyword evidence="3" id="KW-0479">Metal-binding</keyword>
<reference evidence="8" key="1">
    <citation type="submission" date="2019-02" db="EMBL/GenBank/DDBJ databases">
        <authorList>
            <person name="Gruber-Vodicka R. H."/>
            <person name="Seah K. B. B."/>
        </authorList>
    </citation>
    <scope>NUCLEOTIDE SEQUENCE</scope>
    <source>
        <strain evidence="8">BECK_M6</strain>
    </source>
</reference>
<dbReference type="GO" id="GO:0051536">
    <property type="term" value="F:iron-sulfur cluster binding"/>
    <property type="evidence" value="ECO:0007669"/>
    <property type="project" value="UniProtKB-KW"/>
</dbReference>
<accession>A0A450UUB7</accession>
<dbReference type="EMBL" id="CAADFH010000056">
    <property type="protein sequence ID" value="VFJ96149.1"/>
    <property type="molecule type" value="Genomic_DNA"/>
</dbReference>
<dbReference type="InterPro" id="IPR058240">
    <property type="entry name" value="rSAM_sf"/>
</dbReference>
<feature type="domain" description="Radical SAM core" evidence="7">
    <location>
        <begin position="267"/>
        <end position="500"/>
    </location>
</feature>
<evidence type="ECO:0000313" key="8">
    <source>
        <dbReference type="EMBL" id="VFJ96149.1"/>
    </source>
</evidence>
<sequence>MNISSDQVLLLVPPFFYVSSPPLGVNQLKANLIASEIPCKVLYTNLWYAKRIGLATNQIMTDLGPAGEVVFAYYNKVNKFSDCETIGEYSKQAWFHIQNTYPELAGYLQQVLPFISICEVIAYLIEEADSFIQKTARTVLEIKPALVGFTISTSQTMAALAIAHALKEKIGNLPIIFGGPGTISPAGQALLDHFPQIDFIGQGECDHLFVEFAKEIFSKNRNFNIPGILQRNGAIENFQAPILDRKELDKNLPPDFDEFLEAFADVRKKNTPVALRFETNRGCLWGQYKKCIFCANNPYSTSYRCKSADRIEQDIRFIVKKSGLTHLIDSGSCLDLDTHRELFKKLKMKKIPCLRLLFEILVNPIEKEDVVLMADAGVRWLGLGIEGVSNHSLRLMKKRNRVHHNITILKWVTENGICPIWFYILIVPGEREEDTDDILSLIKRLIHMPPPNRRMILNLERTAPLVANPSYFKIDPIRPFPIYTFLFGSEDLAGKMAWFQETRFFKDYMNKDYVKNIDRAIRQWQRKFWFNHLVFFSGKRGVWLLDTRSVAKKFLRKLDADQSKIYLFCDQPRSLNDITIRLDHDLSEEEIKAILDLFIQNGLMIKNEGFYVSLAIELTSRYRTFELSNHEADHSLFISNQEYWNFTRHSSTALWKFYVGIFKRIPLFINSKIETISRNHYFSQILIRIIKIIAKFVSNF</sequence>
<gene>
    <name evidence="8" type="ORF">BECKLFY1418A_GA0070994_10567</name>
</gene>
<dbReference type="GO" id="GO:0003824">
    <property type="term" value="F:catalytic activity"/>
    <property type="evidence" value="ECO:0007669"/>
    <property type="project" value="InterPro"/>
</dbReference>
<evidence type="ECO:0000256" key="2">
    <source>
        <dbReference type="ARBA" id="ARBA00022691"/>
    </source>
</evidence>
<dbReference type="Gene3D" id="3.40.50.280">
    <property type="entry name" value="Cobalamin-binding domain"/>
    <property type="match status" value="1"/>
</dbReference>
<dbReference type="GO" id="GO:0031419">
    <property type="term" value="F:cobalamin binding"/>
    <property type="evidence" value="ECO:0007669"/>
    <property type="project" value="InterPro"/>
</dbReference>
<evidence type="ECO:0000256" key="3">
    <source>
        <dbReference type="ARBA" id="ARBA00022723"/>
    </source>
</evidence>
<dbReference type="SFLD" id="SFLDG01082">
    <property type="entry name" value="B12-binding_domain_containing"/>
    <property type="match status" value="1"/>
</dbReference>
<dbReference type="PROSITE" id="PS51918">
    <property type="entry name" value="RADICAL_SAM"/>
    <property type="match status" value="1"/>
</dbReference>
<evidence type="ECO:0000256" key="5">
    <source>
        <dbReference type="ARBA" id="ARBA00023014"/>
    </source>
</evidence>
<proteinExistence type="predicted"/>
<dbReference type="SFLD" id="SFLDF00324">
    <property type="entry name" value="bacteriocin_maturation"/>
    <property type="match status" value="1"/>
</dbReference>
<dbReference type="GO" id="GO:0046872">
    <property type="term" value="F:metal ion binding"/>
    <property type="evidence" value="ECO:0007669"/>
    <property type="project" value="UniProtKB-KW"/>
</dbReference>
<dbReference type="PANTHER" id="PTHR43409">
    <property type="entry name" value="ANAEROBIC MAGNESIUM-PROTOPORPHYRIN IX MONOMETHYL ESTER CYCLASE-RELATED"/>
    <property type="match status" value="1"/>
</dbReference>
<dbReference type="InterPro" id="IPR006638">
    <property type="entry name" value="Elp3/MiaA/NifB-like_rSAM"/>
</dbReference>
<dbReference type="InterPro" id="IPR023984">
    <property type="entry name" value="rSAM_ocin_1"/>
</dbReference>
<keyword evidence="2" id="KW-0949">S-adenosyl-L-methionine</keyword>
<dbReference type="CDD" id="cd01335">
    <property type="entry name" value="Radical_SAM"/>
    <property type="match status" value="1"/>
</dbReference>
<evidence type="ECO:0000259" key="7">
    <source>
        <dbReference type="PROSITE" id="PS51918"/>
    </source>
</evidence>
<dbReference type="Gene3D" id="3.80.30.20">
    <property type="entry name" value="tm_1862 like domain"/>
    <property type="match status" value="1"/>
</dbReference>